<proteinExistence type="predicted"/>
<gene>
    <name evidence="2" type="ORF">CK203_062795</name>
</gene>
<dbReference type="AlphaFoldDB" id="A0A438GB77"/>
<evidence type="ECO:0000259" key="1">
    <source>
        <dbReference type="Pfam" id="PF19331"/>
    </source>
</evidence>
<comment type="caution">
    <text evidence="2">The sequence shown here is derived from an EMBL/GenBank/DDBJ whole genome shotgun (WGS) entry which is preliminary data.</text>
</comment>
<organism evidence="2 3">
    <name type="scientific">Vitis vinifera</name>
    <name type="common">Grape</name>
    <dbReference type="NCBI Taxonomy" id="29760"/>
    <lineage>
        <taxon>Eukaryota</taxon>
        <taxon>Viridiplantae</taxon>
        <taxon>Streptophyta</taxon>
        <taxon>Embryophyta</taxon>
        <taxon>Tracheophyta</taxon>
        <taxon>Spermatophyta</taxon>
        <taxon>Magnoliopsida</taxon>
        <taxon>eudicotyledons</taxon>
        <taxon>Gunneridae</taxon>
        <taxon>Pentapetalae</taxon>
        <taxon>rosids</taxon>
        <taxon>Vitales</taxon>
        <taxon>Vitaceae</taxon>
        <taxon>Viteae</taxon>
        <taxon>Vitis</taxon>
    </lineage>
</organism>
<dbReference type="EMBL" id="QGNW01000497">
    <property type="protein sequence ID" value="RVW69430.1"/>
    <property type="molecule type" value="Genomic_DNA"/>
</dbReference>
<feature type="domain" description="Methylcrotonoyl-CoA carboxylase subunit alpha BT" evidence="1">
    <location>
        <begin position="55"/>
        <end position="120"/>
    </location>
</feature>
<dbReference type="Proteomes" id="UP000288805">
    <property type="component" value="Unassembled WGS sequence"/>
</dbReference>
<sequence>MWEIGWLRTSSVRVETRVEQGDTVSMHYDLMIAKFCTLVKLALVVADDLFVDPSNLLLANEAYDATKCSAVPIAACVCEKERCNLKESPPAKAHSQYGMHTPFRVHHSASQMELSNKGEEKSLDREVKVAHLGNSDSELKLMV</sequence>
<evidence type="ECO:0000313" key="3">
    <source>
        <dbReference type="Proteomes" id="UP000288805"/>
    </source>
</evidence>
<evidence type="ECO:0000313" key="2">
    <source>
        <dbReference type="EMBL" id="RVW69430.1"/>
    </source>
</evidence>
<dbReference type="InterPro" id="IPR045774">
    <property type="entry name" value="MCCA_BT_dom"/>
</dbReference>
<protein>
    <recommendedName>
        <fullName evidence="1">Methylcrotonoyl-CoA carboxylase subunit alpha BT domain-containing protein</fullName>
    </recommendedName>
</protein>
<dbReference type="Pfam" id="PF19331">
    <property type="entry name" value="MCCA_BT"/>
    <property type="match status" value="1"/>
</dbReference>
<accession>A0A438GB77</accession>
<name>A0A438GB77_VITVI</name>
<reference evidence="2 3" key="1">
    <citation type="journal article" date="2018" name="PLoS Genet.">
        <title>Population sequencing reveals clonal diversity and ancestral inbreeding in the grapevine cultivar Chardonnay.</title>
        <authorList>
            <person name="Roach M.J."/>
            <person name="Johnson D.L."/>
            <person name="Bohlmann J."/>
            <person name="van Vuuren H.J."/>
            <person name="Jones S.J."/>
            <person name="Pretorius I.S."/>
            <person name="Schmidt S.A."/>
            <person name="Borneman A.R."/>
        </authorList>
    </citation>
    <scope>NUCLEOTIDE SEQUENCE [LARGE SCALE GENOMIC DNA]</scope>
    <source>
        <strain evidence="3">cv. Chardonnay</strain>
        <tissue evidence="2">Leaf</tissue>
    </source>
</reference>